<comment type="caution">
    <text evidence="1">The sequence shown here is derived from an EMBL/GenBank/DDBJ whole genome shotgun (WGS) entry which is preliminary data.</text>
</comment>
<dbReference type="EMBL" id="SHBI01000002">
    <property type="protein sequence ID" value="RZO22723.1"/>
    <property type="molecule type" value="Genomic_DNA"/>
</dbReference>
<dbReference type="AlphaFoldDB" id="A0A520MNC6"/>
<proteinExistence type="predicted"/>
<dbReference type="Proteomes" id="UP000315782">
    <property type="component" value="Unassembled WGS sequence"/>
</dbReference>
<organism evidence="1 2">
    <name type="scientific">SAR86 cluster bacterium</name>
    <dbReference type="NCBI Taxonomy" id="2030880"/>
    <lineage>
        <taxon>Bacteria</taxon>
        <taxon>Pseudomonadati</taxon>
        <taxon>Pseudomonadota</taxon>
        <taxon>Gammaproteobacteria</taxon>
        <taxon>SAR86 cluster</taxon>
    </lineage>
</organism>
<reference evidence="1 2" key="1">
    <citation type="submission" date="2019-02" db="EMBL/GenBank/DDBJ databases">
        <title>Prokaryotic population dynamics and viral predation in marine succession experiment using metagenomics: the confinement effect.</title>
        <authorList>
            <person name="Haro-Moreno J.M."/>
            <person name="Rodriguez-Valera F."/>
            <person name="Lopez-Perez M."/>
        </authorList>
    </citation>
    <scope>NUCLEOTIDE SEQUENCE [LARGE SCALE GENOMIC DNA]</scope>
    <source>
        <strain evidence="1">MED-G163</strain>
    </source>
</reference>
<gene>
    <name evidence="1" type="ORF">EVA96_00825</name>
</gene>
<protein>
    <recommendedName>
        <fullName evidence="3">SCP2 domain-containing protein</fullName>
    </recommendedName>
</protein>
<evidence type="ECO:0000313" key="1">
    <source>
        <dbReference type="EMBL" id="RZO22723.1"/>
    </source>
</evidence>
<evidence type="ECO:0000313" key="2">
    <source>
        <dbReference type="Proteomes" id="UP000315782"/>
    </source>
</evidence>
<sequence length="167" mass="18837">MKNEIIKALSSLISDIEEASPNTKSKLQEIYPISFSINLKGHKTIYISLDKNVKDISFTEKASIDFEIRSSVSEILQLLITRKIKKDILFGDIEIAVVIMSTLINSDLDFIFLIDRYFGNTSAGIALLAKEKLSGMQRTNSIKDNEIQSKLRDLSIRLDRLEAANIL</sequence>
<accession>A0A520MNC6</accession>
<name>A0A520MNC6_9GAMM</name>
<evidence type="ECO:0008006" key="3">
    <source>
        <dbReference type="Google" id="ProtNLM"/>
    </source>
</evidence>